<dbReference type="Gene3D" id="2.60.120.260">
    <property type="entry name" value="Galactose-binding domain-like"/>
    <property type="match status" value="1"/>
</dbReference>
<feature type="signal peptide" evidence="2">
    <location>
        <begin position="1"/>
        <end position="19"/>
    </location>
</feature>
<protein>
    <submittedName>
        <fullName evidence="4">T9SS type A sorting domain-containing protein</fullName>
    </submittedName>
</protein>
<reference evidence="4 5" key="1">
    <citation type="submission" date="2022-09" db="EMBL/GenBank/DDBJ databases">
        <title>Chryseobacterium oleae sp.nov., isolated from the inter-root soil of Pyrola calliantha H. Andr. in Tibet.</title>
        <authorList>
            <person name="Li Z."/>
        </authorList>
    </citation>
    <scope>NUCLEOTIDE SEQUENCE [LARGE SCALE GENOMIC DNA]</scope>
    <source>
        <strain evidence="5">pc1-10</strain>
    </source>
</reference>
<comment type="caution">
    <text evidence="4">The sequence shown here is derived from an EMBL/GenBank/DDBJ whole genome shotgun (WGS) entry which is preliminary data.</text>
</comment>
<dbReference type="Proteomes" id="UP001525566">
    <property type="component" value="Unassembled WGS sequence"/>
</dbReference>
<evidence type="ECO:0000313" key="4">
    <source>
        <dbReference type="EMBL" id="MCT2563326.1"/>
    </source>
</evidence>
<gene>
    <name evidence="4" type="ORF">N0B48_15635</name>
</gene>
<organism evidence="4 5">
    <name type="scientific">Chryseobacterium herbae</name>
    <dbReference type="NCBI Taxonomy" id="2976476"/>
    <lineage>
        <taxon>Bacteria</taxon>
        <taxon>Pseudomonadati</taxon>
        <taxon>Bacteroidota</taxon>
        <taxon>Flavobacteriia</taxon>
        <taxon>Flavobacteriales</taxon>
        <taxon>Weeksellaceae</taxon>
        <taxon>Chryseobacterium group</taxon>
        <taxon>Chryseobacterium</taxon>
    </lineage>
</organism>
<dbReference type="Pfam" id="PF18962">
    <property type="entry name" value="Por_Secre_tail"/>
    <property type="match status" value="1"/>
</dbReference>
<feature type="chain" id="PRO_5045371387" evidence="2">
    <location>
        <begin position="20"/>
        <end position="288"/>
    </location>
</feature>
<evidence type="ECO:0000313" key="5">
    <source>
        <dbReference type="Proteomes" id="UP001525566"/>
    </source>
</evidence>
<keyword evidence="1 2" id="KW-0732">Signal</keyword>
<proteinExistence type="predicted"/>
<evidence type="ECO:0000259" key="3">
    <source>
        <dbReference type="Pfam" id="PF18962"/>
    </source>
</evidence>
<sequence length="288" mass="30831">MKKALFSLSLLLGITATNAQTLISESFEGTTFPPTGWTKTNTNASRTWDLTANVFPGTTAPSPELKARFTLAGNNSATIDWVAGANTANLVSPAFSLAGTTNPVLKFKVKVGWSYMISSNAGNLLTQISTDGGTIWTTLWNEDAEPGFTDDNDGNTETDLYNTVNVQKSLTAYIGQANVKIRFQYVATNADAVSVDDVQVLASPSLSTQEAASKSKESVALYPNPTKGEINIKTDQKIKSTTVFDMTGKSLLQNDTEKADISSLPKGTYLVKISFADGSTSTRKVIKQ</sequence>
<keyword evidence="5" id="KW-1185">Reference proteome</keyword>
<evidence type="ECO:0000256" key="2">
    <source>
        <dbReference type="SAM" id="SignalP"/>
    </source>
</evidence>
<evidence type="ECO:0000256" key="1">
    <source>
        <dbReference type="ARBA" id="ARBA00022729"/>
    </source>
</evidence>
<accession>A0ABT2IWV3</accession>
<dbReference type="InterPro" id="IPR026444">
    <property type="entry name" value="Secre_tail"/>
</dbReference>
<name>A0ABT2IWV3_9FLAO</name>
<dbReference type="NCBIfam" id="TIGR04183">
    <property type="entry name" value="Por_Secre_tail"/>
    <property type="match status" value="1"/>
</dbReference>
<dbReference type="EMBL" id="JAOAMU010000005">
    <property type="protein sequence ID" value="MCT2563326.1"/>
    <property type="molecule type" value="Genomic_DNA"/>
</dbReference>
<dbReference type="RefSeq" id="WP_259839723.1">
    <property type="nucleotide sequence ID" value="NZ_JAOAMU010000005.1"/>
</dbReference>
<feature type="domain" description="Secretion system C-terminal sorting" evidence="3">
    <location>
        <begin position="221"/>
        <end position="286"/>
    </location>
</feature>